<feature type="transmembrane region" description="Helical" evidence="1">
    <location>
        <begin position="12"/>
        <end position="31"/>
    </location>
</feature>
<reference evidence="2" key="1">
    <citation type="journal article" date="2024" name="BMC Genomics">
        <title>Functional annotation of a divergent genome using sequence and structure-based similarity.</title>
        <authorList>
            <person name="Svedberg D."/>
            <person name="Winiger R.R."/>
            <person name="Berg A."/>
            <person name="Sharma H."/>
            <person name="Tellgren-Roth C."/>
            <person name="Debrunner-Vossbrinck B.A."/>
            <person name="Vossbrinck C.R."/>
            <person name="Barandun J."/>
        </authorList>
    </citation>
    <scope>NUCLEOTIDE SEQUENCE</scope>
    <source>
        <strain evidence="2">Illinois isolate</strain>
    </source>
</reference>
<evidence type="ECO:0000256" key="1">
    <source>
        <dbReference type="SAM" id="Phobius"/>
    </source>
</evidence>
<gene>
    <name evidence="2" type="ORF">VNE69_11094</name>
</gene>
<accession>A0AAX4JGC8</accession>
<name>A0AAX4JGC8_9MICR</name>
<dbReference type="Proteomes" id="UP001334084">
    <property type="component" value="Chromosome 11"/>
</dbReference>
<keyword evidence="3" id="KW-1185">Reference proteome</keyword>
<feature type="transmembrane region" description="Helical" evidence="1">
    <location>
        <begin position="64"/>
        <end position="86"/>
    </location>
</feature>
<keyword evidence="1" id="KW-1133">Transmembrane helix</keyword>
<dbReference type="GeneID" id="90542768"/>
<dbReference type="RefSeq" id="XP_065331073.1">
    <property type="nucleotide sequence ID" value="XM_065475001.1"/>
</dbReference>
<dbReference type="AlphaFoldDB" id="A0AAX4JGC8"/>
<keyword evidence="1" id="KW-0812">Transmembrane</keyword>
<proteinExistence type="predicted"/>
<dbReference type="EMBL" id="CP142736">
    <property type="protein sequence ID" value="WUR04928.1"/>
    <property type="molecule type" value="Genomic_DNA"/>
</dbReference>
<dbReference type="KEGG" id="vnx:VNE69_11094"/>
<keyword evidence="1" id="KW-0472">Membrane</keyword>
<sequence>MNLHSKKNSLYSLLIALLFIFTLFIITEYAFDYSIISASYLISFSILGLLAFSLIYAGVCRSPFSFLVSILTLITCFILGLILLLMRHTVGYEIISEFDAVNLLDARIDNDVGKTKKKTREWTSKQSISVLFYEQKQYVSDEQDKLLSSEDLIDLKKNFLKSIYDACNNRKSESDPAIASLYNEIRSKKNLQNYIKILNSIQWSRFPKNLVILIEILEPKDVVANGFNRNVINHS</sequence>
<organism evidence="2 3">
    <name type="scientific">Vairimorpha necatrix</name>
    <dbReference type="NCBI Taxonomy" id="6039"/>
    <lineage>
        <taxon>Eukaryota</taxon>
        <taxon>Fungi</taxon>
        <taxon>Fungi incertae sedis</taxon>
        <taxon>Microsporidia</taxon>
        <taxon>Nosematidae</taxon>
        <taxon>Vairimorpha</taxon>
    </lineage>
</organism>
<protein>
    <submittedName>
        <fullName evidence="2">Membrane protein</fullName>
    </submittedName>
</protein>
<feature type="transmembrane region" description="Helical" evidence="1">
    <location>
        <begin position="38"/>
        <end position="58"/>
    </location>
</feature>
<evidence type="ECO:0000313" key="3">
    <source>
        <dbReference type="Proteomes" id="UP001334084"/>
    </source>
</evidence>
<evidence type="ECO:0000313" key="2">
    <source>
        <dbReference type="EMBL" id="WUR04928.1"/>
    </source>
</evidence>